<dbReference type="InterPro" id="IPR025101">
    <property type="entry name" value="DUF4012"/>
</dbReference>
<dbReference type="AlphaFoldDB" id="A0A6J6MBY2"/>
<organism evidence="1">
    <name type="scientific">freshwater metagenome</name>
    <dbReference type="NCBI Taxonomy" id="449393"/>
    <lineage>
        <taxon>unclassified sequences</taxon>
        <taxon>metagenomes</taxon>
        <taxon>ecological metagenomes</taxon>
    </lineage>
</organism>
<reference evidence="1" key="1">
    <citation type="submission" date="2020-05" db="EMBL/GenBank/DDBJ databases">
        <authorList>
            <person name="Chiriac C."/>
            <person name="Salcher M."/>
            <person name="Ghai R."/>
            <person name="Kavagutti S V."/>
        </authorList>
    </citation>
    <scope>NUCLEOTIDE SEQUENCE</scope>
</reference>
<evidence type="ECO:0000313" key="1">
    <source>
        <dbReference type="EMBL" id="CAB4670354.1"/>
    </source>
</evidence>
<sequence length="645" mass="68244">MSRPRPFVLLGLAFVVLAGGFVLWLQIGLMSSLVSVALGARNFQTGLTGAVDQLTAGDYEAALANFDEVQSAADLVRASTGGPQVQLVGSIPGFATAVDNWRVLAVAASDITTSTGELLSIFGDLSGKSGEVKIFSDGAIDIELLKQLPPRVAAVNTSINDSVAQLKLVNTSGPAAGFLATVQAKALKEAKPVQRAVSALVDLAPLLPDALGANTPKRYLIAIGNQAEMRASGGAPLTLVLVEFDDGRISIPIKGQTSTQLYPPLNAPVQWWGPAGNPFFPTNPRNAPMVVANTHPSLLYSAREMSGAWIGGDYPEVDGVITLDLSSIAAVLNAIGPIASPTYGEVTGDRLGQLLLVEAYEKFGVAEFTARQEANQQLLDELLSRLLSGENLVSVSKAIASTAPGRHFQVWMRDTRFENFILESGAGGSVRDPGVGDWSAVYTQNGNQSKVDVFQQRNVLVSAQMKTDGSAHVTQLMTVTNATPAERPEGPPERIGYETSWLKAAYLLYVPNAATNYSSYYPQGFTVRSFKDHQQYGRGFADDGFGQKLVRVVGWTAPGAKAEVSVSYDLPAGTFTAPDGSLVYTLQAEPQSIWNDATLTVRVTPPTGWRAVDDLGMMIDADGVAELSAVLSGQVSVAIAMKPAS</sequence>
<dbReference type="EMBL" id="CAEZWW010000053">
    <property type="protein sequence ID" value="CAB4670354.1"/>
    <property type="molecule type" value="Genomic_DNA"/>
</dbReference>
<protein>
    <submittedName>
        <fullName evidence="1">Unannotated protein</fullName>
    </submittedName>
</protein>
<dbReference type="Pfam" id="PF13196">
    <property type="entry name" value="DUF4012"/>
    <property type="match status" value="1"/>
</dbReference>
<proteinExistence type="predicted"/>
<gene>
    <name evidence="1" type="ORF">UFOPK2310_00579</name>
</gene>
<accession>A0A6J6MBY2</accession>
<name>A0A6J6MBY2_9ZZZZ</name>